<dbReference type="AlphaFoldDB" id="A0AAV8YTV9"/>
<accession>A0AAV8YTV9</accession>
<dbReference type="Proteomes" id="UP001162162">
    <property type="component" value="Unassembled WGS sequence"/>
</dbReference>
<organism evidence="2 3">
    <name type="scientific">Aromia moschata</name>
    <dbReference type="NCBI Taxonomy" id="1265417"/>
    <lineage>
        <taxon>Eukaryota</taxon>
        <taxon>Metazoa</taxon>
        <taxon>Ecdysozoa</taxon>
        <taxon>Arthropoda</taxon>
        <taxon>Hexapoda</taxon>
        <taxon>Insecta</taxon>
        <taxon>Pterygota</taxon>
        <taxon>Neoptera</taxon>
        <taxon>Endopterygota</taxon>
        <taxon>Coleoptera</taxon>
        <taxon>Polyphaga</taxon>
        <taxon>Cucujiformia</taxon>
        <taxon>Chrysomeloidea</taxon>
        <taxon>Cerambycidae</taxon>
        <taxon>Cerambycinae</taxon>
        <taxon>Callichromatini</taxon>
        <taxon>Aromia</taxon>
    </lineage>
</organism>
<proteinExistence type="predicted"/>
<sequence length="83" mass="9219">MLALKEGYRSSPGRVKRQSSSVFGLELREGPNGSPEEHITSNMSSRKLISVRPAKKIRVVEPQRAVPSWDQTRTGYPAVPEAE</sequence>
<feature type="region of interest" description="Disordered" evidence="1">
    <location>
        <begin position="64"/>
        <end position="83"/>
    </location>
</feature>
<evidence type="ECO:0000313" key="2">
    <source>
        <dbReference type="EMBL" id="KAJ8954130.1"/>
    </source>
</evidence>
<protein>
    <submittedName>
        <fullName evidence="2">Uncharacterized protein</fullName>
    </submittedName>
</protein>
<comment type="caution">
    <text evidence="2">The sequence shown here is derived from an EMBL/GenBank/DDBJ whole genome shotgun (WGS) entry which is preliminary data.</text>
</comment>
<dbReference type="EMBL" id="JAPWTK010000050">
    <property type="protein sequence ID" value="KAJ8954130.1"/>
    <property type="molecule type" value="Genomic_DNA"/>
</dbReference>
<gene>
    <name evidence="2" type="ORF">NQ318_005724</name>
</gene>
<evidence type="ECO:0000256" key="1">
    <source>
        <dbReference type="SAM" id="MobiDB-lite"/>
    </source>
</evidence>
<name>A0AAV8YTV9_9CUCU</name>
<feature type="region of interest" description="Disordered" evidence="1">
    <location>
        <begin position="1"/>
        <end position="47"/>
    </location>
</feature>
<evidence type="ECO:0000313" key="3">
    <source>
        <dbReference type="Proteomes" id="UP001162162"/>
    </source>
</evidence>
<reference evidence="2" key="1">
    <citation type="journal article" date="2023" name="Insect Mol. Biol.">
        <title>Genome sequencing provides insights into the evolution of gene families encoding plant cell wall-degrading enzymes in longhorned beetles.</title>
        <authorList>
            <person name="Shin N.R."/>
            <person name="Okamura Y."/>
            <person name="Kirsch R."/>
            <person name="Pauchet Y."/>
        </authorList>
    </citation>
    <scope>NUCLEOTIDE SEQUENCE</scope>
    <source>
        <strain evidence="2">AMC_N1</strain>
    </source>
</reference>
<keyword evidence="3" id="KW-1185">Reference proteome</keyword>